<comment type="similarity">
    <text evidence="1">Belongs to the fructosamine kinase family.</text>
</comment>
<dbReference type="RefSeq" id="WP_012162956.1">
    <property type="nucleotide sequence ID" value="NC_009925.1"/>
</dbReference>
<dbReference type="AlphaFoldDB" id="B0C4A5"/>
<dbReference type="KEGG" id="amr:AM1_2488"/>
<keyword evidence="1" id="KW-0808">Transferase</keyword>
<dbReference type="GO" id="GO:0016301">
    <property type="term" value="F:kinase activity"/>
    <property type="evidence" value="ECO:0007669"/>
    <property type="project" value="UniProtKB-UniRule"/>
</dbReference>
<dbReference type="SUPFAM" id="SSF56112">
    <property type="entry name" value="Protein kinase-like (PK-like)"/>
    <property type="match status" value="1"/>
</dbReference>
<dbReference type="Pfam" id="PF03881">
    <property type="entry name" value="Fructosamin_kin"/>
    <property type="match status" value="1"/>
</dbReference>
<keyword evidence="1 2" id="KW-0418">Kinase</keyword>
<organism evidence="2 3">
    <name type="scientific">Acaryochloris marina (strain MBIC 11017)</name>
    <dbReference type="NCBI Taxonomy" id="329726"/>
    <lineage>
        <taxon>Bacteria</taxon>
        <taxon>Bacillati</taxon>
        <taxon>Cyanobacteriota</taxon>
        <taxon>Cyanophyceae</taxon>
        <taxon>Acaryochloridales</taxon>
        <taxon>Acaryochloridaceae</taxon>
        <taxon>Acaryochloris</taxon>
    </lineage>
</organism>
<sequence>MSVWTEIQRQISQIQGKDFAIATRNSVGGGSINQAYQVSDGQEHYFVKLNQASKVAMFEAEAEGLKAMQASRSIRVPKPIGWGAAEGQSYIILEWIPLGHGDSQAWFAMGQQLAAMHRQAHDQGFGWHQNNTIGDTPQRNPWTENWGEFFAEHRIGYQLQLAQRHGGHFRQGDALVDKIPALLTHPVASSLVHGDLWSGNAAFSQAGEPIILDPATYYGDREVDLAMTELFGGFPPAFYRGYQAAWPLAEGYQQRKTLYNLYHILNHFNLFGGGYASQAQGMIEQVLTMC</sequence>
<reference evidence="2 3" key="1">
    <citation type="journal article" date="2008" name="Proc. Natl. Acad. Sci. U.S.A.">
        <title>Niche adaptation and genome expansion in the chlorophyll d-producing cyanobacterium Acaryochloris marina.</title>
        <authorList>
            <person name="Swingley W.D."/>
            <person name="Chen M."/>
            <person name="Cheung P.C."/>
            <person name="Conrad A.L."/>
            <person name="Dejesa L.C."/>
            <person name="Hao J."/>
            <person name="Honchak B.M."/>
            <person name="Karbach L.E."/>
            <person name="Kurdoglu A."/>
            <person name="Lahiri S."/>
            <person name="Mastrian S.D."/>
            <person name="Miyashita H."/>
            <person name="Page L."/>
            <person name="Ramakrishna P."/>
            <person name="Satoh S."/>
            <person name="Sattley W.M."/>
            <person name="Shimada Y."/>
            <person name="Taylor H.L."/>
            <person name="Tomo T."/>
            <person name="Tsuchiya T."/>
            <person name="Wang Z.T."/>
            <person name="Raymond J."/>
            <person name="Mimuro M."/>
            <person name="Blankenship R.E."/>
            <person name="Touchman J.W."/>
        </authorList>
    </citation>
    <scope>NUCLEOTIDE SEQUENCE [LARGE SCALE GENOMIC DNA]</scope>
    <source>
        <strain evidence="3">MBIC 11017</strain>
    </source>
</reference>
<protein>
    <submittedName>
        <fullName evidence="2">Fructosamine kinase, putative</fullName>
    </submittedName>
</protein>
<dbReference type="Gene3D" id="3.90.1200.10">
    <property type="match status" value="1"/>
</dbReference>
<dbReference type="Gene3D" id="3.30.200.20">
    <property type="entry name" value="Phosphorylase Kinase, domain 1"/>
    <property type="match status" value="1"/>
</dbReference>
<gene>
    <name evidence="2" type="ordered locus">AM1_2488</name>
</gene>
<dbReference type="Proteomes" id="UP000000268">
    <property type="component" value="Chromosome"/>
</dbReference>
<evidence type="ECO:0000313" key="3">
    <source>
        <dbReference type="Proteomes" id="UP000000268"/>
    </source>
</evidence>
<dbReference type="InterPro" id="IPR011009">
    <property type="entry name" value="Kinase-like_dom_sf"/>
</dbReference>
<keyword evidence="3" id="KW-1185">Reference proteome</keyword>
<accession>B0C4A5</accession>
<evidence type="ECO:0000313" key="2">
    <source>
        <dbReference type="EMBL" id="ABW27496.1"/>
    </source>
</evidence>
<dbReference type="eggNOG" id="COG3001">
    <property type="taxonomic scope" value="Bacteria"/>
</dbReference>
<dbReference type="EMBL" id="CP000828">
    <property type="protein sequence ID" value="ABW27496.1"/>
    <property type="molecule type" value="Genomic_DNA"/>
</dbReference>
<dbReference type="STRING" id="329726.AM1_2488"/>
<dbReference type="OrthoDB" id="5291879at2"/>
<name>B0C4A5_ACAM1</name>
<dbReference type="PIRSF" id="PIRSF006221">
    <property type="entry name" value="Ketosamine-3-kinase"/>
    <property type="match status" value="1"/>
</dbReference>
<dbReference type="PANTHER" id="PTHR12149">
    <property type="entry name" value="FRUCTOSAMINE 3 KINASE-RELATED PROTEIN"/>
    <property type="match status" value="1"/>
</dbReference>
<dbReference type="HOGENOM" id="CLU_036517_0_1_3"/>
<dbReference type="InterPro" id="IPR016477">
    <property type="entry name" value="Fructo-/Ketosamine-3-kinase"/>
</dbReference>
<evidence type="ECO:0000256" key="1">
    <source>
        <dbReference type="PIRNR" id="PIRNR006221"/>
    </source>
</evidence>
<dbReference type="PANTHER" id="PTHR12149:SF8">
    <property type="entry name" value="PROTEIN-RIBULOSAMINE 3-KINASE"/>
    <property type="match status" value="1"/>
</dbReference>
<proteinExistence type="inferred from homology"/>